<dbReference type="SUPFAM" id="SSF102114">
    <property type="entry name" value="Radical SAM enzymes"/>
    <property type="match status" value="1"/>
</dbReference>
<dbReference type="PROSITE" id="PS51918">
    <property type="entry name" value="RADICAL_SAM"/>
    <property type="match status" value="1"/>
</dbReference>
<dbReference type="SFLD" id="SFLDS00029">
    <property type="entry name" value="Radical_SAM"/>
    <property type="match status" value="1"/>
</dbReference>
<dbReference type="Pfam" id="PF04055">
    <property type="entry name" value="Radical_SAM"/>
    <property type="match status" value="1"/>
</dbReference>
<evidence type="ECO:0000256" key="1">
    <source>
        <dbReference type="ARBA" id="ARBA00001966"/>
    </source>
</evidence>
<comment type="cofactor">
    <cofactor evidence="1">
        <name>[4Fe-4S] cluster</name>
        <dbReference type="ChEBI" id="CHEBI:49883"/>
    </cofactor>
</comment>
<keyword evidence="3" id="KW-0004">4Fe-4S</keyword>
<dbReference type="PIRSF" id="PIRSF000371">
    <property type="entry name" value="PFL_act_enz"/>
    <property type="match status" value="1"/>
</dbReference>
<dbReference type="Proteomes" id="UP001309705">
    <property type="component" value="Unassembled WGS sequence"/>
</dbReference>
<evidence type="ECO:0000259" key="10">
    <source>
        <dbReference type="PROSITE" id="PS51918"/>
    </source>
</evidence>
<dbReference type="PANTHER" id="PTHR30352:SF4">
    <property type="entry name" value="PYRUVATE FORMATE-LYASE 2-ACTIVATING ENZYME"/>
    <property type="match status" value="1"/>
</dbReference>
<reference evidence="11 12" key="1">
    <citation type="journal article" date="2017" name="Int. J. Syst. Evol. Microbiol.">
        <title>Brenneria populi subsp. brevivirga subsp. nov. isolated from symptomatic bark of Populus x euramericana canker, and description of Brenneria populi subsp. populi subsp. nov.</title>
        <authorList>
            <person name="Zheng M.H."/>
            <person name="Piao C.G."/>
            <person name="Xue H."/>
            <person name="Guo M.W."/>
            <person name="Li Y."/>
        </authorList>
    </citation>
    <scope>NUCLEOTIDE SEQUENCE [LARGE SCALE GENOMIC DNA]</scope>
    <source>
        <strain evidence="11 12">D9-5</strain>
    </source>
</reference>
<evidence type="ECO:0000256" key="4">
    <source>
        <dbReference type="ARBA" id="ARBA00022691"/>
    </source>
</evidence>
<comment type="similarity">
    <text evidence="2">Belongs to the organic radical-activating enzymes family.</text>
</comment>
<dbReference type="InterPro" id="IPR017896">
    <property type="entry name" value="4Fe4S_Fe-S-bd"/>
</dbReference>
<dbReference type="RefSeq" id="WP_327617150.1">
    <property type="nucleotide sequence ID" value="NZ_JAYWTM010000004.1"/>
</dbReference>
<keyword evidence="12" id="KW-1185">Reference proteome</keyword>
<dbReference type="InterPro" id="IPR012839">
    <property type="entry name" value="Organic_radical_activase"/>
</dbReference>
<dbReference type="InterPro" id="IPR017900">
    <property type="entry name" value="4Fe4S_Fe_S_CS"/>
</dbReference>
<dbReference type="Gene3D" id="3.30.70.20">
    <property type="match status" value="1"/>
</dbReference>
<keyword evidence="8" id="KW-0411">Iron-sulfur</keyword>
<evidence type="ECO:0000313" key="12">
    <source>
        <dbReference type="Proteomes" id="UP001309705"/>
    </source>
</evidence>
<proteinExistence type="inferred from homology"/>
<evidence type="ECO:0000256" key="7">
    <source>
        <dbReference type="ARBA" id="ARBA00023004"/>
    </source>
</evidence>
<dbReference type="InterPro" id="IPR034457">
    <property type="entry name" value="Organic_radical-activating"/>
</dbReference>
<evidence type="ECO:0000256" key="3">
    <source>
        <dbReference type="ARBA" id="ARBA00022485"/>
    </source>
</evidence>
<keyword evidence="7" id="KW-0408">Iron</keyword>
<evidence type="ECO:0000313" key="11">
    <source>
        <dbReference type="EMBL" id="MEC5341995.1"/>
    </source>
</evidence>
<dbReference type="Gene3D" id="3.80.30.10">
    <property type="entry name" value="pyruvate-formate lyase- activating enzyme"/>
    <property type="match status" value="1"/>
</dbReference>
<dbReference type="PROSITE" id="PS51379">
    <property type="entry name" value="4FE4S_FER_2"/>
    <property type="match status" value="2"/>
</dbReference>
<comment type="caution">
    <text evidence="11">The sequence shown here is derived from an EMBL/GenBank/DDBJ whole genome shotgun (WGS) entry which is preliminary data.</text>
</comment>
<dbReference type="InterPro" id="IPR040074">
    <property type="entry name" value="BssD/PflA/YjjW"/>
</dbReference>
<organism evidence="11 12">
    <name type="scientific">Brenneria populi</name>
    <dbReference type="NCBI Taxonomy" id="1505588"/>
    <lineage>
        <taxon>Bacteria</taxon>
        <taxon>Pseudomonadati</taxon>
        <taxon>Pseudomonadota</taxon>
        <taxon>Gammaproteobacteria</taxon>
        <taxon>Enterobacterales</taxon>
        <taxon>Pectobacteriaceae</taxon>
        <taxon>Brenneria</taxon>
    </lineage>
</organism>
<dbReference type="NCBIfam" id="TIGR02494">
    <property type="entry name" value="PFLE_PFLC"/>
    <property type="match status" value="1"/>
</dbReference>
<evidence type="ECO:0000256" key="2">
    <source>
        <dbReference type="ARBA" id="ARBA00009777"/>
    </source>
</evidence>
<evidence type="ECO:0000259" key="9">
    <source>
        <dbReference type="PROSITE" id="PS51379"/>
    </source>
</evidence>
<dbReference type="SFLD" id="SFLDG01066">
    <property type="entry name" value="organic_radical-activating_enz"/>
    <property type="match status" value="1"/>
</dbReference>
<dbReference type="PANTHER" id="PTHR30352">
    <property type="entry name" value="PYRUVATE FORMATE-LYASE-ACTIVATING ENZYME"/>
    <property type="match status" value="1"/>
</dbReference>
<dbReference type="PROSITE" id="PS00198">
    <property type="entry name" value="4FE4S_FER_1"/>
    <property type="match status" value="1"/>
</dbReference>
<name>A0ABU6JN35_9GAMM</name>
<accession>A0ABU6JN35</accession>
<protein>
    <submittedName>
        <fullName evidence="11">Glycyl-radical enzyme activating protein</fullName>
    </submittedName>
</protein>
<keyword evidence="5" id="KW-0479">Metal-binding</keyword>
<dbReference type="EMBL" id="JAYWTM010000004">
    <property type="protein sequence ID" value="MEC5341995.1"/>
    <property type="molecule type" value="Genomic_DNA"/>
</dbReference>
<evidence type="ECO:0000256" key="6">
    <source>
        <dbReference type="ARBA" id="ARBA00023002"/>
    </source>
</evidence>
<evidence type="ECO:0000256" key="8">
    <source>
        <dbReference type="ARBA" id="ARBA00023014"/>
    </source>
</evidence>
<keyword evidence="4" id="KW-0949">S-adenosyl-L-methionine</keyword>
<gene>
    <name evidence="11" type="ORF">VSX58_05125</name>
</gene>
<dbReference type="SFLD" id="SFLDG01118">
    <property type="entry name" value="activating_enzymes__group_2"/>
    <property type="match status" value="1"/>
</dbReference>
<dbReference type="Gene3D" id="3.20.20.70">
    <property type="entry name" value="Aldolase class I"/>
    <property type="match status" value="1"/>
</dbReference>
<dbReference type="InterPro" id="IPR058240">
    <property type="entry name" value="rSAM_sf"/>
</dbReference>
<dbReference type="Pfam" id="PF13353">
    <property type="entry name" value="Fer4_12"/>
    <property type="match status" value="1"/>
</dbReference>
<evidence type="ECO:0000256" key="5">
    <source>
        <dbReference type="ARBA" id="ARBA00022723"/>
    </source>
</evidence>
<sequence length="318" mass="35672">MVNKPMPLRAEALAGWVFNTQRYSLHDGEGIRTVVFLKGCPLRCAWCSNPESQDGRPEIAVDARKCLGRTDCGLCERQCRAAALDYAPGGAVRIDRGRCSHCLQCAPHCPTRALHHFGERMTVDRVLDIVESDAIFYQRSGGGLTLSGGEPLMQGAFALALLQEAKRRNIDTLLETCGDGSWRILRQIADCVDAVYFDVKSLNDSLHRRFTRRGNRRILNNLLRLRREFPGLPIHVRTPLIPGFNASWAEINPIIDFILSLPQVSYEILPYHRLGSDKYRLLGREYFPAEQRLAPALAGDIIRRAQARCGERYGVSVA</sequence>
<dbReference type="InterPro" id="IPR007197">
    <property type="entry name" value="rSAM"/>
</dbReference>
<keyword evidence="6" id="KW-0560">Oxidoreductase</keyword>
<dbReference type="InterPro" id="IPR013785">
    <property type="entry name" value="Aldolase_TIM"/>
</dbReference>
<feature type="domain" description="Radical SAM core" evidence="10">
    <location>
        <begin position="26"/>
        <end position="312"/>
    </location>
</feature>
<dbReference type="InterPro" id="IPR001989">
    <property type="entry name" value="Radical_activat_CS"/>
</dbReference>
<feature type="domain" description="4Fe-4S ferredoxin-type" evidence="9">
    <location>
        <begin position="57"/>
        <end position="89"/>
    </location>
</feature>
<dbReference type="PROSITE" id="PS01087">
    <property type="entry name" value="RADICAL_ACTIVATING"/>
    <property type="match status" value="1"/>
</dbReference>
<feature type="domain" description="4Fe-4S ferredoxin-type" evidence="9">
    <location>
        <begin position="90"/>
        <end position="120"/>
    </location>
</feature>
<dbReference type="SUPFAM" id="SSF54862">
    <property type="entry name" value="4Fe-4S ferredoxins"/>
    <property type="match status" value="1"/>
</dbReference>